<keyword evidence="1" id="KW-0808">Transferase</keyword>
<dbReference type="GO" id="GO:0033969">
    <property type="term" value="F:gamma-glutamyl-gamma-aminobutyrate hydrolase activity"/>
    <property type="evidence" value="ECO:0007669"/>
    <property type="project" value="TreeGrafter"/>
</dbReference>
<dbReference type="SUPFAM" id="SSF52317">
    <property type="entry name" value="Class I glutamine amidotransferase-like"/>
    <property type="match status" value="1"/>
</dbReference>
<dbReference type="EC" id="2.4.2.-" evidence="1"/>
<evidence type="ECO:0000313" key="2">
    <source>
        <dbReference type="Proteomes" id="UP000317093"/>
    </source>
</evidence>
<keyword evidence="2" id="KW-1185">Reference proteome</keyword>
<dbReference type="CDD" id="cd01745">
    <property type="entry name" value="GATase1_2"/>
    <property type="match status" value="1"/>
</dbReference>
<dbReference type="GO" id="GO:0006598">
    <property type="term" value="P:polyamine catabolic process"/>
    <property type="evidence" value="ECO:0007669"/>
    <property type="project" value="TreeGrafter"/>
</dbReference>
<protein>
    <submittedName>
        <fullName evidence="1">Glutamine amidotransferase</fullName>
        <ecNumber evidence="1">2.4.2.-</ecNumber>
    </submittedName>
</protein>
<dbReference type="KEGG" id="knv:Pan216_28690"/>
<dbReference type="Pfam" id="PF07722">
    <property type="entry name" value="Peptidase_C26"/>
    <property type="match status" value="1"/>
</dbReference>
<keyword evidence="1" id="KW-0328">Glycosyltransferase</keyword>
<dbReference type="Proteomes" id="UP000317093">
    <property type="component" value="Chromosome"/>
</dbReference>
<dbReference type="GO" id="GO:0016757">
    <property type="term" value="F:glycosyltransferase activity"/>
    <property type="evidence" value="ECO:0007669"/>
    <property type="project" value="UniProtKB-KW"/>
</dbReference>
<dbReference type="PANTHER" id="PTHR43235:SF1">
    <property type="entry name" value="GLUTAMINE AMIDOTRANSFERASE PB2B2.05-RELATED"/>
    <property type="match status" value="1"/>
</dbReference>
<dbReference type="InterPro" id="IPR029062">
    <property type="entry name" value="Class_I_gatase-like"/>
</dbReference>
<dbReference type="PANTHER" id="PTHR43235">
    <property type="entry name" value="GLUTAMINE AMIDOTRANSFERASE PB2B2.05-RELATED"/>
    <property type="match status" value="1"/>
</dbReference>
<sequence>MNRRQTAMPELVGDDLLLKGIGHRPAARVLVSLDRCWYHLLGLHRLTYYRLLQRHGAIPLRIDHGDGPEPEDVVSIARDFVASADALLLSGGADVAPRLYGSEARSRRPNPRRDRFELALIHQALDRQMPILGICRGCQLLNVALGGTLFSFRDFPLFLRRHHHWTTHAVDIVDNAGLRQVLGTGKIPAIRSRHTQAVARPATSLTISAWSDDGLPEAVEHHRFSSAHWVVGVQWHPELMLFQHHDEALIKDFVAAAQERGRLPCGRPHASPAHALKFAKIE</sequence>
<dbReference type="InterPro" id="IPR011697">
    <property type="entry name" value="Peptidase_C26"/>
</dbReference>
<dbReference type="EMBL" id="CP036279">
    <property type="protein sequence ID" value="QDU62003.1"/>
    <property type="molecule type" value="Genomic_DNA"/>
</dbReference>
<dbReference type="PROSITE" id="PS51273">
    <property type="entry name" value="GATASE_TYPE_1"/>
    <property type="match status" value="1"/>
</dbReference>
<dbReference type="AlphaFoldDB" id="A0A518B4V0"/>
<dbReference type="RefSeq" id="WP_419193632.1">
    <property type="nucleotide sequence ID" value="NZ_CP036279.1"/>
</dbReference>
<organism evidence="1 2">
    <name type="scientific">Kolteria novifilia</name>
    <dbReference type="NCBI Taxonomy" id="2527975"/>
    <lineage>
        <taxon>Bacteria</taxon>
        <taxon>Pseudomonadati</taxon>
        <taxon>Planctomycetota</taxon>
        <taxon>Planctomycetia</taxon>
        <taxon>Kolteriales</taxon>
        <taxon>Kolteriaceae</taxon>
        <taxon>Kolteria</taxon>
    </lineage>
</organism>
<accession>A0A518B4V0</accession>
<keyword evidence="1" id="KW-0315">Glutamine amidotransferase</keyword>
<dbReference type="InterPro" id="IPR044668">
    <property type="entry name" value="PuuD-like"/>
</dbReference>
<evidence type="ECO:0000313" key="1">
    <source>
        <dbReference type="EMBL" id="QDU62003.1"/>
    </source>
</evidence>
<dbReference type="GO" id="GO:0005829">
    <property type="term" value="C:cytosol"/>
    <property type="evidence" value="ECO:0007669"/>
    <property type="project" value="TreeGrafter"/>
</dbReference>
<dbReference type="Gene3D" id="3.40.50.880">
    <property type="match status" value="1"/>
</dbReference>
<name>A0A518B4V0_9BACT</name>
<reference evidence="1 2" key="1">
    <citation type="submission" date="2019-02" db="EMBL/GenBank/DDBJ databases">
        <title>Deep-cultivation of Planctomycetes and their phenomic and genomic characterization uncovers novel biology.</title>
        <authorList>
            <person name="Wiegand S."/>
            <person name="Jogler M."/>
            <person name="Boedeker C."/>
            <person name="Pinto D."/>
            <person name="Vollmers J."/>
            <person name="Rivas-Marin E."/>
            <person name="Kohn T."/>
            <person name="Peeters S.H."/>
            <person name="Heuer A."/>
            <person name="Rast P."/>
            <person name="Oberbeckmann S."/>
            <person name="Bunk B."/>
            <person name="Jeske O."/>
            <person name="Meyerdierks A."/>
            <person name="Storesund J.E."/>
            <person name="Kallscheuer N."/>
            <person name="Luecker S."/>
            <person name="Lage O.M."/>
            <person name="Pohl T."/>
            <person name="Merkel B.J."/>
            <person name="Hornburger P."/>
            <person name="Mueller R.-W."/>
            <person name="Bruemmer F."/>
            <person name="Labrenz M."/>
            <person name="Spormann A.M."/>
            <person name="Op den Camp H."/>
            <person name="Overmann J."/>
            <person name="Amann R."/>
            <person name="Jetten M.S.M."/>
            <person name="Mascher T."/>
            <person name="Medema M.H."/>
            <person name="Devos D.P."/>
            <person name="Kaster A.-K."/>
            <person name="Ovreas L."/>
            <person name="Rohde M."/>
            <person name="Galperin M.Y."/>
            <person name="Jogler C."/>
        </authorList>
    </citation>
    <scope>NUCLEOTIDE SEQUENCE [LARGE SCALE GENOMIC DNA]</scope>
    <source>
        <strain evidence="1 2">Pan216</strain>
    </source>
</reference>
<proteinExistence type="predicted"/>
<gene>
    <name evidence="1" type="ORF">Pan216_28690</name>
</gene>